<reference evidence="3 4" key="1">
    <citation type="submission" date="2023-04" db="EMBL/GenBank/DDBJ databases">
        <title>Spirochaete genome identified in red abalone sample constitutes a novel genus.</title>
        <authorList>
            <person name="Sharma S.P."/>
            <person name="Purcell C.M."/>
            <person name="Hyde J.R."/>
            <person name="Severin A.J."/>
        </authorList>
    </citation>
    <scope>NUCLEOTIDE SEQUENCE [LARGE SCALE GENOMIC DNA]</scope>
    <source>
        <strain evidence="3 4">SP-2023</strain>
    </source>
</reference>
<feature type="compositionally biased region" description="Basic and acidic residues" evidence="1">
    <location>
        <begin position="312"/>
        <end position="321"/>
    </location>
</feature>
<name>A0ABY8MES2_9SPIO</name>
<feature type="transmembrane region" description="Helical" evidence="2">
    <location>
        <begin position="12"/>
        <end position="30"/>
    </location>
</feature>
<keyword evidence="2" id="KW-0812">Transmembrane</keyword>
<proteinExistence type="predicted"/>
<evidence type="ECO:0008006" key="5">
    <source>
        <dbReference type="Google" id="ProtNLM"/>
    </source>
</evidence>
<feature type="compositionally biased region" description="Acidic residues" evidence="1">
    <location>
        <begin position="281"/>
        <end position="298"/>
    </location>
</feature>
<feature type="region of interest" description="Disordered" evidence="1">
    <location>
        <begin position="199"/>
        <end position="221"/>
    </location>
</feature>
<evidence type="ECO:0000256" key="2">
    <source>
        <dbReference type="SAM" id="Phobius"/>
    </source>
</evidence>
<dbReference type="Proteomes" id="UP001228690">
    <property type="component" value="Chromosome"/>
</dbReference>
<protein>
    <recommendedName>
        <fullName evidence="5">GGDEF domain-containing protein</fullName>
    </recommendedName>
</protein>
<accession>A0ABY8MES2</accession>
<dbReference type="EMBL" id="CP123443">
    <property type="protein sequence ID" value="WGK68452.1"/>
    <property type="molecule type" value="Genomic_DNA"/>
</dbReference>
<evidence type="ECO:0000313" key="4">
    <source>
        <dbReference type="Proteomes" id="UP001228690"/>
    </source>
</evidence>
<evidence type="ECO:0000313" key="3">
    <source>
        <dbReference type="EMBL" id="WGK68452.1"/>
    </source>
</evidence>
<feature type="compositionally biased region" description="Acidic residues" evidence="1">
    <location>
        <begin position="326"/>
        <end position="336"/>
    </location>
</feature>
<feature type="compositionally biased region" description="Acidic residues" evidence="1">
    <location>
        <begin position="355"/>
        <end position="376"/>
    </location>
</feature>
<feature type="transmembrane region" description="Helical" evidence="2">
    <location>
        <begin position="156"/>
        <end position="178"/>
    </location>
</feature>
<keyword evidence="4" id="KW-1185">Reference proteome</keyword>
<keyword evidence="2" id="KW-0472">Membrane</keyword>
<keyword evidence="2" id="KW-1133">Transmembrane helix</keyword>
<gene>
    <name evidence="3" type="ORF">P0082_08160</name>
</gene>
<organism evidence="3 4">
    <name type="scientific">Candidatus Haliotispira prima</name>
    <dbReference type="NCBI Taxonomy" id="3034016"/>
    <lineage>
        <taxon>Bacteria</taxon>
        <taxon>Pseudomonadati</taxon>
        <taxon>Spirochaetota</taxon>
        <taxon>Spirochaetia</taxon>
        <taxon>Spirochaetales</taxon>
        <taxon>Spirochaetaceae</taxon>
        <taxon>Candidatus Haliotispira</taxon>
    </lineage>
</organism>
<sequence>MKNSNVKIFTAFTYLLLLVLILGSVAFLVVQRLQLARQAKAYAEHIVDRINNSYIENGSFTATNFTNDVKITMEDFSDLIKVITIVDARNVMQNRFRFDSVNPLDDPNPNWERDLGYEYNSILYEEQSYDLHLPGQTQASVKILYQRLPVQLIKDVLQFDTIVILALLILSFLAFLIIPKRDPMETAWALQSVAEEDEIYHETENEGEESFETEDQSLETEDSWFAQDLPETGWEGQGDSEVSEAQLDDEFDRILDSGSFSGGIADTDDGQDPEELHDPWDDGDEKTESEADEEDLDDVFASLGPTDDIDDGGDKDIDLRFNDSTSDSEDDADVGGDDERFGLDETQIALAGSLEDLEESSDEEVGTDADEADEADSPAPEMATDLTGLEDLPSLEELNLDDELVVNLDEGLGDDEFEPIDKELNADIFSQIATTASMAAEEQAMELKESEVATDAPFVTFTISEEDEAGILSWLSNFLNEQEAGTEIVGESSRQHLLAALLEIPDEDIEIVRASFEQDLFPEASVLNHERGLTVFLPGDNIQQSIEALQSTASRLPASYLKNLRMGITGVSTERSHIEPATVLDEMRYALANCDEDSNISIFDANDQVFNRQRSRAGNG</sequence>
<feature type="region of interest" description="Disordered" evidence="1">
    <location>
        <begin position="256"/>
        <end position="385"/>
    </location>
</feature>
<dbReference type="RefSeq" id="WP_326926635.1">
    <property type="nucleotide sequence ID" value="NZ_CP123443.1"/>
</dbReference>
<evidence type="ECO:0000256" key="1">
    <source>
        <dbReference type="SAM" id="MobiDB-lite"/>
    </source>
</evidence>